<evidence type="ECO:0000313" key="2">
    <source>
        <dbReference type="Proteomes" id="UP000501534"/>
    </source>
</evidence>
<dbReference type="EMBL" id="CP053069">
    <property type="protein sequence ID" value="QJR10651.1"/>
    <property type="molecule type" value="Genomic_DNA"/>
</dbReference>
<accession>A0A6M4GTM5</accession>
<dbReference type="Proteomes" id="UP000501534">
    <property type="component" value="Chromosome"/>
</dbReference>
<reference evidence="1 2" key="1">
    <citation type="submission" date="2020-04" db="EMBL/GenBank/DDBJ databases">
        <title>Usitatibacter rugosus gen. nov., sp. nov. and Usitatibacter palustris sp. nov., novel members of Usitatibacteraceae fam. nov. within the order Nitrosomonadales isolated from soil.</title>
        <authorList>
            <person name="Huber K.J."/>
            <person name="Neumann-Schaal M."/>
            <person name="Geppert A."/>
            <person name="Luckner M."/>
            <person name="Wanner G."/>
            <person name="Overmann J."/>
        </authorList>
    </citation>
    <scope>NUCLEOTIDE SEQUENCE [LARGE SCALE GENOMIC DNA]</scope>
    <source>
        <strain evidence="1 2">0125_3</strain>
    </source>
</reference>
<gene>
    <name evidence="1" type="ORF">DSM104443_01718</name>
</gene>
<dbReference type="AlphaFoldDB" id="A0A6M4GTM5"/>
<organism evidence="1 2">
    <name type="scientific">Usitatibacter rugosus</name>
    <dbReference type="NCBI Taxonomy" id="2732067"/>
    <lineage>
        <taxon>Bacteria</taxon>
        <taxon>Pseudomonadati</taxon>
        <taxon>Pseudomonadota</taxon>
        <taxon>Betaproteobacteria</taxon>
        <taxon>Nitrosomonadales</taxon>
        <taxon>Usitatibacteraceae</taxon>
        <taxon>Usitatibacter</taxon>
    </lineage>
</organism>
<proteinExistence type="predicted"/>
<keyword evidence="2" id="KW-1185">Reference proteome</keyword>
<protein>
    <submittedName>
        <fullName evidence="1">Uncharacterized protein</fullName>
    </submittedName>
</protein>
<dbReference type="KEGG" id="uru:DSM104443_01718"/>
<name>A0A6M4GTM5_9PROT</name>
<evidence type="ECO:0000313" key="1">
    <source>
        <dbReference type="EMBL" id="QJR10651.1"/>
    </source>
</evidence>
<sequence>MLIASGAGAQLYVWPRIPTNQDELVVEARTPWGCASLVPGGVTFREDGVIRVLFDDGSRVICSVPNTCPMLVNLGRVPPGTYTLELAPDRPSFAVPIITQFTVNESRLPGDYGYRALRRRLPPECL</sequence>